<dbReference type="InterPro" id="IPR000212">
    <property type="entry name" value="DNA_helicase_UvrD/REP"/>
</dbReference>
<dbReference type="CDD" id="cd17932">
    <property type="entry name" value="DEXQc_UvrD"/>
    <property type="match status" value="1"/>
</dbReference>
<dbReference type="AlphaFoldDB" id="A0A1V2ZXD3"/>
<dbReference type="PROSITE" id="PS51217">
    <property type="entry name" value="UVRD_HELICASE_CTER"/>
    <property type="match status" value="1"/>
</dbReference>
<evidence type="ECO:0000259" key="13">
    <source>
        <dbReference type="PROSITE" id="PS51198"/>
    </source>
</evidence>
<dbReference type="GO" id="GO:0005829">
    <property type="term" value="C:cytosol"/>
    <property type="evidence" value="ECO:0007669"/>
    <property type="project" value="TreeGrafter"/>
</dbReference>
<dbReference type="InterPro" id="IPR014016">
    <property type="entry name" value="UvrD-like_ATP-bd"/>
</dbReference>
<keyword evidence="4 12" id="KW-0347">Helicase</keyword>
<evidence type="ECO:0000256" key="4">
    <source>
        <dbReference type="ARBA" id="ARBA00022806"/>
    </source>
</evidence>
<gene>
    <name evidence="15" type="ORF">B1A74_09145</name>
</gene>
<dbReference type="PANTHER" id="PTHR11070">
    <property type="entry name" value="UVRD / RECB / PCRA DNA HELICASE FAMILY MEMBER"/>
    <property type="match status" value="1"/>
</dbReference>
<dbReference type="Proteomes" id="UP000189177">
    <property type="component" value="Unassembled WGS sequence"/>
</dbReference>
<dbReference type="InterPro" id="IPR013986">
    <property type="entry name" value="DExx_box_DNA_helicase_dom_sf"/>
</dbReference>
<dbReference type="STRING" id="252474.B1A74_09145"/>
<dbReference type="Pfam" id="PF13361">
    <property type="entry name" value="UvrD_C"/>
    <property type="match status" value="1"/>
</dbReference>
<dbReference type="GO" id="GO:0000725">
    <property type="term" value="P:recombinational repair"/>
    <property type="evidence" value="ECO:0007669"/>
    <property type="project" value="TreeGrafter"/>
</dbReference>
<dbReference type="PANTHER" id="PTHR11070:SF2">
    <property type="entry name" value="ATP-DEPENDENT DNA HELICASE SRS2"/>
    <property type="match status" value="1"/>
</dbReference>
<dbReference type="PROSITE" id="PS51198">
    <property type="entry name" value="UVRD_HELICASE_ATP_BIND"/>
    <property type="match status" value="1"/>
</dbReference>
<protein>
    <recommendedName>
        <fullName evidence="9">DNA 3'-5' helicase</fullName>
        <ecNumber evidence="9">5.6.2.4</ecNumber>
    </recommendedName>
    <alternativeName>
        <fullName evidence="10">DNA 3'-5' helicase II</fullName>
    </alternativeName>
</protein>
<feature type="domain" description="UvrD-like helicase C-terminal" evidence="14">
    <location>
        <begin position="286"/>
        <end position="566"/>
    </location>
</feature>
<comment type="caution">
    <text evidence="15">The sequence shown here is derived from an EMBL/GenBank/DDBJ whole genome shotgun (WGS) entry which is preliminary data.</text>
</comment>
<dbReference type="Pfam" id="PF21196">
    <property type="entry name" value="PcrA_UvrD_tudor"/>
    <property type="match status" value="1"/>
</dbReference>
<evidence type="ECO:0000259" key="14">
    <source>
        <dbReference type="PROSITE" id="PS51217"/>
    </source>
</evidence>
<organism evidence="15 16">
    <name type="scientific">Thioalkalivibrio halophilus</name>
    <dbReference type="NCBI Taxonomy" id="252474"/>
    <lineage>
        <taxon>Bacteria</taxon>
        <taxon>Pseudomonadati</taxon>
        <taxon>Pseudomonadota</taxon>
        <taxon>Gammaproteobacteria</taxon>
        <taxon>Chromatiales</taxon>
        <taxon>Ectothiorhodospiraceae</taxon>
        <taxon>Thioalkalivibrio</taxon>
    </lineage>
</organism>
<evidence type="ECO:0000256" key="8">
    <source>
        <dbReference type="ARBA" id="ARBA00034617"/>
    </source>
</evidence>
<keyword evidence="5 12" id="KW-0067">ATP-binding</keyword>
<keyword evidence="3 12" id="KW-0378">Hydrolase</keyword>
<dbReference type="Gene3D" id="3.40.50.300">
    <property type="entry name" value="P-loop containing nucleotide triphosphate hydrolases"/>
    <property type="match status" value="2"/>
</dbReference>
<dbReference type="RefSeq" id="WP_018947199.1">
    <property type="nucleotide sequence ID" value="NZ_MUZR01000035.1"/>
</dbReference>
<dbReference type="Pfam" id="PF00580">
    <property type="entry name" value="UvrD-helicase"/>
    <property type="match status" value="1"/>
</dbReference>
<dbReference type="NCBIfam" id="NF008743">
    <property type="entry name" value="PRK11773.1"/>
    <property type="match status" value="1"/>
</dbReference>
<keyword evidence="6" id="KW-0238">DNA-binding</keyword>
<evidence type="ECO:0000256" key="7">
    <source>
        <dbReference type="ARBA" id="ARBA00023235"/>
    </source>
</evidence>
<name>A0A1V2ZXD3_9GAMM</name>
<comment type="similarity">
    <text evidence="1">Belongs to the helicase family. UvrD subfamily.</text>
</comment>
<evidence type="ECO:0000256" key="5">
    <source>
        <dbReference type="ARBA" id="ARBA00022840"/>
    </source>
</evidence>
<evidence type="ECO:0000313" key="16">
    <source>
        <dbReference type="Proteomes" id="UP000189177"/>
    </source>
</evidence>
<dbReference type="EMBL" id="MUZR01000035">
    <property type="protein sequence ID" value="OOC09780.1"/>
    <property type="molecule type" value="Genomic_DNA"/>
</dbReference>
<dbReference type="FunFam" id="1.10.486.10:FF:000003">
    <property type="entry name" value="ATP-dependent DNA helicase"/>
    <property type="match status" value="1"/>
</dbReference>
<dbReference type="InterPro" id="IPR027417">
    <property type="entry name" value="P-loop_NTPase"/>
</dbReference>
<comment type="catalytic activity">
    <reaction evidence="8">
        <text>Couples ATP hydrolysis with the unwinding of duplex DNA by translocating in the 3'-5' direction.</text>
        <dbReference type="EC" id="5.6.2.4"/>
    </reaction>
</comment>
<feature type="binding site" evidence="12">
    <location>
        <begin position="29"/>
        <end position="36"/>
    </location>
    <ligand>
        <name>ATP</name>
        <dbReference type="ChEBI" id="CHEBI:30616"/>
    </ligand>
</feature>
<accession>A0A1V2ZXD3</accession>
<dbReference type="SUPFAM" id="SSF52540">
    <property type="entry name" value="P-loop containing nucleoside triphosphate hydrolases"/>
    <property type="match status" value="1"/>
</dbReference>
<evidence type="ECO:0000256" key="1">
    <source>
        <dbReference type="ARBA" id="ARBA00009922"/>
    </source>
</evidence>
<evidence type="ECO:0000256" key="6">
    <source>
        <dbReference type="ARBA" id="ARBA00023125"/>
    </source>
</evidence>
<evidence type="ECO:0000256" key="12">
    <source>
        <dbReference type="PROSITE-ProRule" id="PRU00560"/>
    </source>
</evidence>
<evidence type="ECO:0000313" key="15">
    <source>
        <dbReference type="EMBL" id="OOC09780.1"/>
    </source>
</evidence>
<dbReference type="GO" id="GO:0005524">
    <property type="term" value="F:ATP binding"/>
    <property type="evidence" value="ECO:0007669"/>
    <property type="project" value="UniProtKB-UniRule"/>
</dbReference>
<dbReference type="OrthoDB" id="9806690at2"/>
<dbReference type="GO" id="GO:0033202">
    <property type="term" value="C:DNA helicase complex"/>
    <property type="evidence" value="ECO:0007669"/>
    <property type="project" value="TreeGrafter"/>
</dbReference>
<evidence type="ECO:0000256" key="10">
    <source>
        <dbReference type="ARBA" id="ARBA00034923"/>
    </source>
</evidence>
<comment type="catalytic activity">
    <reaction evidence="11">
        <text>ATP + H2O = ADP + phosphate + H(+)</text>
        <dbReference type="Rhea" id="RHEA:13065"/>
        <dbReference type="ChEBI" id="CHEBI:15377"/>
        <dbReference type="ChEBI" id="CHEBI:15378"/>
        <dbReference type="ChEBI" id="CHEBI:30616"/>
        <dbReference type="ChEBI" id="CHEBI:43474"/>
        <dbReference type="ChEBI" id="CHEBI:456216"/>
        <dbReference type="EC" id="5.6.2.4"/>
    </reaction>
</comment>
<keyword evidence="16" id="KW-1185">Reference proteome</keyword>
<evidence type="ECO:0000256" key="2">
    <source>
        <dbReference type="ARBA" id="ARBA00022741"/>
    </source>
</evidence>
<feature type="domain" description="UvrD-like helicase ATP-binding" evidence="13">
    <location>
        <begin position="8"/>
        <end position="285"/>
    </location>
</feature>
<dbReference type="GO" id="GO:0016887">
    <property type="term" value="F:ATP hydrolysis activity"/>
    <property type="evidence" value="ECO:0007669"/>
    <property type="project" value="RHEA"/>
</dbReference>
<evidence type="ECO:0000256" key="11">
    <source>
        <dbReference type="ARBA" id="ARBA00048988"/>
    </source>
</evidence>
<keyword evidence="2 12" id="KW-0547">Nucleotide-binding</keyword>
<sequence length="731" mass="81386">MDVSPLLEGLNPAQREAVAAPSQPVLVLAGAGSGKTRVLVHRIAWLIGVEGIAPHGLLAVTFTNKAASEMRGRIEELLDYPASGLWVGTFHGLAHRLLRQHWQEAGLPQSFQILDSDDQLRMVKRVLRGLELEESHWPPKQAQGYINARKDEGSRPEHLPDTGDPIARQWVRIYTAYQQACERAGVVDFAELLLRSLELLRDNPGLLEHYRTRFRHVLVDEFQDTNDIQYAWLRLIAGGSPVFAVGDDDQSIYGWRGAKIENIQHFQKDYPGTQVVRLEQNYRSTASILNAANALIRHNSGRLGKELWTEDLEGAPVRLYTALNEQEEARFIAETIARHIEDGGQHRECAVLYRSNAQSRVLEETFIARRLPYRVYGGLRFFERQEIRDALAYLRLAGNSDDDPAFLRAVNQPPRGIGEKTLDDLRAVAAEQDISLLRAAQRAVQANALPGRARNAVAGFLQLVEQIREALTGRPLGEQVEQAIALSGLREHYAKEKGERGEARLENLDELVGAARAFDMEEIRDEETTGDRLTDFLSHAALESGEGSADPDEDAIQMMTLHSAKGLEFPLVFLTGLEDGLFPNARSVDEPGRLEEERRLAYVGMTRAERQLYLTHAETRRLYGREASNPASRFLNEIPEDMLEVLRPQSSPFGAGRFAAARQRTSGMDARAESAREEGLAIGTRVHHARFGEGLVTAFEGSGSSARVQVNFADAGAKWLVVGFAKLDVLA</sequence>
<dbReference type="CDD" id="cd18807">
    <property type="entry name" value="SF1_C_UvrD"/>
    <property type="match status" value="1"/>
</dbReference>
<dbReference type="GO" id="GO:0003677">
    <property type="term" value="F:DNA binding"/>
    <property type="evidence" value="ECO:0007669"/>
    <property type="project" value="UniProtKB-KW"/>
</dbReference>
<dbReference type="Gene3D" id="1.10.486.10">
    <property type="entry name" value="PCRA, domain 4"/>
    <property type="match status" value="1"/>
</dbReference>
<evidence type="ECO:0000256" key="9">
    <source>
        <dbReference type="ARBA" id="ARBA00034808"/>
    </source>
</evidence>
<dbReference type="FunFam" id="1.10.10.160:FF:000001">
    <property type="entry name" value="ATP-dependent DNA helicase"/>
    <property type="match status" value="1"/>
</dbReference>
<dbReference type="GO" id="GO:0043138">
    <property type="term" value="F:3'-5' DNA helicase activity"/>
    <property type="evidence" value="ECO:0007669"/>
    <property type="project" value="UniProtKB-EC"/>
</dbReference>
<dbReference type="GO" id="GO:0009314">
    <property type="term" value="P:response to radiation"/>
    <property type="evidence" value="ECO:0007669"/>
    <property type="project" value="UniProtKB-ARBA"/>
</dbReference>
<dbReference type="Gene3D" id="1.10.10.160">
    <property type="match status" value="1"/>
</dbReference>
<evidence type="ECO:0000256" key="3">
    <source>
        <dbReference type="ARBA" id="ARBA00022801"/>
    </source>
</evidence>
<dbReference type="EC" id="5.6.2.4" evidence="9"/>
<dbReference type="InterPro" id="IPR014017">
    <property type="entry name" value="DNA_helicase_UvrD-like_C"/>
</dbReference>
<reference evidence="15 16" key="1">
    <citation type="submission" date="2017-02" db="EMBL/GenBank/DDBJ databases">
        <title>Genomic diversity within the haloalkaliphilic genus Thioalkalivibrio.</title>
        <authorList>
            <person name="Ahn A.-C."/>
            <person name="Meier-Kolthoff J."/>
            <person name="Overmars L."/>
            <person name="Richter M."/>
            <person name="Woyke T."/>
            <person name="Sorokin D.Y."/>
            <person name="Muyzer G."/>
        </authorList>
    </citation>
    <scope>NUCLEOTIDE SEQUENCE [LARGE SCALE GENOMIC DNA]</scope>
    <source>
        <strain evidence="15 16">HL17</strain>
    </source>
</reference>
<proteinExistence type="inferred from homology"/>
<keyword evidence="7" id="KW-0413">Isomerase</keyword>